<evidence type="ECO:0008006" key="7">
    <source>
        <dbReference type="Google" id="ProtNLM"/>
    </source>
</evidence>
<dbReference type="InterPro" id="IPR001849">
    <property type="entry name" value="PH_domain"/>
</dbReference>
<sequence length="1006" mass="114753">MDTNSNPIPKPRTGLIQDDPLKRPVPLPRTKVPINNDRVSASEIFRSIGTVSKQITEDVTHKVTSSAKTANEKIEKSLIDGSRFAKDTLEKTINTSRAVRNSVTKSVIEHTKNAGLKLRRSKVTEDNIEENPRCVSMPVVDVSLFDNIQFHSPLLEQKKFNNKNIHDEMETPISLQLNNTNFDEMSVFSSNSNSVTGSVSNISHESQEFEQSDLNSNYETDVTYDTPRSSRVNSFSSVRSAPEIPNRRKKRDVKTMRQNSLYENWTLPHQPLINDNIEATERPSKSTIYEFDPLNCSSTTKKYEGLSNELLLLESFLVGDTYGTIVANNFGIEEVFDFVESDYFNPPMPPERLDSLTTAETTAKSTLEKSVNNSSSNWYVGNNIKSIDTEDDVKSSSSVIQKFSNILKLDSVLNKNVKPTVPKVNTVERPQIHNLPVTHHSGILSKVVSGVVEDFFKNSQSRYCILSDQKLMCYLDAANSVVKEVFMLDNVNSIQIVLPLSSSNANNTYCFELMISTSIKSAPRKVLFGCNSASERRNWGQKIVEHLTSGFPTKYTSEFTRCGWCYLKEGVSGDWRGAWVMLVRRVLVYYTTPEQLCTVDLRKTRCVAVVQDADEDTKRRCPSDNSPNLLLDCPHATLYLRFPCERELKGWRYMVKLAAHNNGSYLHHQQLTKEDVPAIVDKCISFIYAHEIKDIKQRNKEYRELMGSLPIVSRHTARKLFAHLHFLNTMAHANKMNAENLASVWAPTIMPAALTSQTLQTAWSAKEQYVVRDMISNYEDIWEPTEVETRREAAIRRILMRLTPNKTSADVCIELCEKAGTDSHLLMLQEVICNESMSRIIHVDDIVLDVVLRWGYWDEEDRKDNYLIVKQNKVLYDMEALKSTVGSICGELKVANEATKAFKLHMFECSNYKLCYFKDKQGSRKIEEWNIKDILWYVGHEPKRNPQSRWAITFIPKNNKQKRSRDRPWFGTTIAGAVTEDQLKWMAALMFAEHSNIIPTPRLVIT</sequence>
<dbReference type="GO" id="GO:0005096">
    <property type="term" value="F:GTPase activator activity"/>
    <property type="evidence" value="ECO:0007669"/>
    <property type="project" value="UniProtKB-KW"/>
</dbReference>
<dbReference type="SUPFAM" id="SSF50729">
    <property type="entry name" value="PH domain-like"/>
    <property type="match status" value="2"/>
</dbReference>
<dbReference type="Proteomes" id="UP000324832">
    <property type="component" value="Unassembled WGS sequence"/>
</dbReference>
<feature type="compositionally biased region" description="Low complexity" evidence="2">
    <location>
        <begin position="229"/>
        <end position="240"/>
    </location>
</feature>
<dbReference type="InterPro" id="IPR011993">
    <property type="entry name" value="PH-like_dom_sf"/>
</dbReference>
<evidence type="ECO:0000259" key="4">
    <source>
        <dbReference type="PROSITE" id="PS50238"/>
    </source>
</evidence>
<dbReference type="GO" id="GO:0005737">
    <property type="term" value="C:cytoplasm"/>
    <property type="evidence" value="ECO:0007669"/>
    <property type="project" value="TreeGrafter"/>
</dbReference>
<feature type="domain" description="Rho-GAP" evidence="4">
    <location>
        <begin position="599"/>
        <end position="782"/>
    </location>
</feature>
<reference evidence="5 6" key="1">
    <citation type="submission" date="2017-07" db="EMBL/GenBank/DDBJ databases">
        <authorList>
            <person name="Talla V."/>
            <person name="Backstrom N."/>
        </authorList>
    </citation>
    <scope>NUCLEOTIDE SEQUENCE [LARGE SCALE GENOMIC DNA]</scope>
</reference>
<dbReference type="Pfam" id="PF00169">
    <property type="entry name" value="PH"/>
    <property type="match status" value="2"/>
</dbReference>
<dbReference type="PROSITE" id="PS50238">
    <property type="entry name" value="RHOGAP"/>
    <property type="match status" value="1"/>
</dbReference>
<keyword evidence="1" id="KW-0343">GTPase activation</keyword>
<feature type="domain" description="PH" evidence="3">
    <location>
        <begin position="437"/>
        <end position="548"/>
    </location>
</feature>
<dbReference type="InterPro" id="IPR000198">
    <property type="entry name" value="RhoGAP_dom"/>
</dbReference>
<dbReference type="PROSITE" id="PS50003">
    <property type="entry name" value="PH_DOMAIN"/>
    <property type="match status" value="2"/>
</dbReference>
<dbReference type="CDD" id="cd00821">
    <property type="entry name" value="PH"/>
    <property type="match status" value="1"/>
</dbReference>
<dbReference type="GO" id="GO:0005547">
    <property type="term" value="F:phosphatidylinositol-3,4,5-trisphosphate binding"/>
    <property type="evidence" value="ECO:0007669"/>
    <property type="project" value="TreeGrafter"/>
</dbReference>
<dbReference type="SMART" id="SM00233">
    <property type="entry name" value="PH"/>
    <property type="match status" value="3"/>
</dbReference>
<dbReference type="InterPro" id="IPR032786">
    <property type="entry name" value="NSP2_TM_arteriviridae"/>
</dbReference>
<gene>
    <name evidence="5" type="ORF">LSINAPIS_LOCUS10570</name>
</gene>
<dbReference type="PANTHER" id="PTHR45899:SF2">
    <property type="entry name" value="RHO GTPASE ACTIVATING PROTEIN AT 15B, ISOFORM C"/>
    <property type="match status" value="1"/>
</dbReference>
<evidence type="ECO:0000259" key="3">
    <source>
        <dbReference type="PROSITE" id="PS50003"/>
    </source>
</evidence>
<name>A0A5E4QQ15_9NEOP</name>
<dbReference type="EMBL" id="FZQP02004333">
    <property type="protein sequence ID" value="VVC99770.1"/>
    <property type="molecule type" value="Genomic_DNA"/>
</dbReference>
<protein>
    <recommendedName>
        <fullName evidence="7">Rho-GAP domain-containing protein</fullName>
    </recommendedName>
</protein>
<dbReference type="PANTHER" id="PTHR45899">
    <property type="entry name" value="RHO GTPASE ACTIVATING PROTEIN AT 15B, ISOFORM C"/>
    <property type="match status" value="1"/>
</dbReference>
<dbReference type="Gene3D" id="2.30.29.30">
    <property type="entry name" value="Pleckstrin-homology domain (PH domain)/Phosphotyrosine-binding domain (PTB)"/>
    <property type="match status" value="2"/>
</dbReference>
<evidence type="ECO:0000313" key="6">
    <source>
        <dbReference type="Proteomes" id="UP000324832"/>
    </source>
</evidence>
<organism evidence="5 6">
    <name type="scientific">Leptidea sinapis</name>
    <dbReference type="NCBI Taxonomy" id="189913"/>
    <lineage>
        <taxon>Eukaryota</taxon>
        <taxon>Metazoa</taxon>
        <taxon>Ecdysozoa</taxon>
        <taxon>Arthropoda</taxon>
        <taxon>Hexapoda</taxon>
        <taxon>Insecta</taxon>
        <taxon>Pterygota</taxon>
        <taxon>Neoptera</taxon>
        <taxon>Endopterygota</taxon>
        <taxon>Lepidoptera</taxon>
        <taxon>Glossata</taxon>
        <taxon>Ditrysia</taxon>
        <taxon>Papilionoidea</taxon>
        <taxon>Pieridae</taxon>
        <taxon>Dismorphiinae</taxon>
        <taxon>Leptidea</taxon>
    </lineage>
</organism>
<proteinExistence type="predicted"/>
<dbReference type="InterPro" id="IPR052227">
    <property type="entry name" value="Arf-Rho-GAP_ANK-PH_domain"/>
</dbReference>
<dbReference type="AlphaFoldDB" id="A0A5E4QQ15"/>
<evidence type="ECO:0000256" key="1">
    <source>
        <dbReference type="ARBA" id="ARBA00022468"/>
    </source>
</evidence>
<accession>A0A5E4QQ15</accession>
<feature type="region of interest" description="Disordered" evidence="2">
    <location>
        <begin position="1"/>
        <end position="33"/>
    </location>
</feature>
<dbReference type="Gene3D" id="1.10.555.10">
    <property type="entry name" value="Rho GTPase activation protein"/>
    <property type="match status" value="1"/>
</dbReference>
<dbReference type="GO" id="GO:0007165">
    <property type="term" value="P:signal transduction"/>
    <property type="evidence" value="ECO:0007669"/>
    <property type="project" value="InterPro"/>
</dbReference>
<keyword evidence="6" id="KW-1185">Reference proteome</keyword>
<evidence type="ECO:0000256" key="2">
    <source>
        <dbReference type="SAM" id="MobiDB-lite"/>
    </source>
</evidence>
<feature type="region of interest" description="Disordered" evidence="2">
    <location>
        <begin position="224"/>
        <end position="255"/>
    </location>
</feature>
<dbReference type="InterPro" id="IPR008936">
    <property type="entry name" value="Rho_GTPase_activation_prot"/>
</dbReference>
<evidence type="ECO:0000313" key="5">
    <source>
        <dbReference type="EMBL" id="VVC99770.1"/>
    </source>
</evidence>
<dbReference type="Pfam" id="PF00620">
    <property type="entry name" value="RhoGAP"/>
    <property type="match status" value="1"/>
</dbReference>
<dbReference type="Pfam" id="PF14755">
    <property type="entry name" value="Nsp2_AV"/>
    <property type="match status" value="1"/>
</dbReference>
<dbReference type="SUPFAM" id="SSF48350">
    <property type="entry name" value="GTPase activation domain, GAP"/>
    <property type="match status" value="1"/>
</dbReference>
<feature type="domain" description="PH" evidence="3">
    <location>
        <begin position="558"/>
        <end position="660"/>
    </location>
</feature>